<organism evidence="4 5">
    <name type="scientific">Beauveria asiatica</name>
    <dbReference type="NCBI Taxonomy" id="1069075"/>
    <lineage>
        <taxon>Eukaryota</taxon>
        <taxon>Fungi</taxon>
        <taxon>Dikarya</taxon>
        <taxon>Ascomycota</taxon>
        <taxon>Pezizomycotina</taxon>
        <taxon>Sordariomycetes</taxon>
        <taxon>Hypocreomycetidae</taxon>
        <taxon>Hypocreales</taxon>
        <taxon>Cordycipitaceae</taxon>
        <taxon>Beauveria</taxon>
    </lineage>
</organism>
<accession>A0AAW0RXQ0</accession>
<evidence type="ECO:0000313" key="5">
    <source>
        <dbReference type="Proteomes" id="UP001397290"/>
    </source>
</evidence>
<evidence type="ECO:0000256" key="1">
    <source>
        <dbReference type="ARBA" id="ARBA00007409"/>
    </source>
</evidence>
<dbReference type="InterPro" id="IPR036249">
    <property type="entry name" value="Thioredoxin-like_sf"/>
</dbReference>
<dbReference type="Proteomes" id="UP001397290">
    <property type="component" value="Unassembled WGS sequence"/>
</dbReference>
<dbReference type="InterPro" id="IPR004045">
    <property type="entry name" value="Glutathione_S-Trfase_N"/>
</dbReference>
<dbReference type="SFLD" id="SFLDS00019">
    <property type="entry name" value="Glutathione_Transferase_(cytos"/>
    <property type="match status" value="1"/>
</dbReference>
<dbReference type="PROSITE" id="PS50404">
    <property type="entry name" value="GST_NTER"/>
    <property type="match status" value="1"/>
</dbReference>
<dbReference type="SUPFAM" id="SSF47616">
    <property type="entry name" value="GST C-terminal domain-like"/>
    <property type="match status" value="1"/>
</dbReference>
<dbReference type="InterPro" id="IPR040079">
    <property type="entry name" value="Glutathione_S-Trfase"/>
</dbReference>
<comment type="caution">
    <text evidence="4">The sequence shown here is derived from an EMBL/GenBank/DDBJ whole genome shotgun (WGS) entry which is preliminary data.</text>
</comment>
<evidence type="ECO:0008006" key="6">
    <source>
        <dbReference type="Google" id="ProtNLM"/>
    </source>
</evidence>
<dbReference type="EMBL" id="JAAHCF010000169">
    <property type="protein sequence ID" value="KAK8147128.1"/>
    <property type="molecule type" value="Genomic_DNA"/>
</dbReference>
<dbReference type="Gene3D" id="3.40.30.10">
    <property type="entry name" value="Glutaredoxin"/>
    <property type="match status" value="1"/>
</dbReference>
<feature type="domain" description="GST C-terminal" evidence="3">
    <location>
        <begin position="89"/>
        <end position="216"/>
    </location>
</feature>
<dbReference type="Pfam" id="PF13409">
    <property type="entry name" value="GST_N_2"/>
    <property type="match status" value="1"/>
</dbReference>
<evidence type="ECO:0000259" key="2">
    <source>
        <dbReference type="PROSITE" id="PS50404"/>
    </source>
</evidence>
<dbReference type="Pfam" id="PF00043">
    <property type="entry name" value="GST_C"/>
    <property type="match status" value="1"/>
</dbReference>
<dbReference type="InterPro" id="IPR036282">
    <property type="entry name" value="Glutathione-S-Trfase_C_sf"/>
</dbReference>
<comment type="similarity">
    <text evidence="1">Belongs to the GST superfamily.</text>
</comment>
<dbReference type="InterPro" id="IPR004046">
    <property type="entry name" value="GST_C"/>
</dbReference>
<evidence type="ECO:0000259" key="3">
    <source>
        <dbReference type="PROSITE" id="PS50405"/>
    </source>
</evidence>
<protein>
    <recommendedName>
        <fullName evidence="6">Glutathione S-transferase</fullName>
    </recommendedName>
</protein>
<dbReference type="PANTHER" id="PTHR44051:SF9">
    <property type="entry name" value="GLUTATHIONE S-TRANSFERASE 1"/>
    <property type="match status" value="1"/>
</dbReference>
<dbReference type="CDD" id="cd03046">
    <property type="entry name" value="GST_N_GTT1_like"/>
    <property type="match status" value="1"/>
</dbReference>
<dbReference type="SFLD" id="SFLDG00358">
    <property type="entry name" value="Main_(cytGST)"/>
    <property type="match status" value="1"/>
</dbReference>
<dbReference type="InterPro" id="IPR010987">
    <property type="entry name" value="Glutathione-S-Trfase_C-like"/>
</dbReference>
<reference evidence="4 5" key="1">
    <citation type="submission" date="2020-02" db="EMBL/GenBank/DDBJ databases">
        <title>Comparative genomics of the hypocrealean fungal genus Beauvera.</title>
        <authorList>
            <person name="Showalter D.N."/>
            <person name="Bushley K.E."/>
            <person name="Rehner S.A."/>
        </authorList>
    </citation>
    <scope>NUCLEOTIDE SEQUENCE [LARGE SCALE GENOMIC DNA]</scope>
    <source>
        <strain evidence="4 5">ARSEF4384</strain>
    </source>
</reference>
<dbReference type="AlphaFoldDB" id="A0AAW0RXQ0"/>
<dbReference type="Gene3D" id="1.20.1050.10">
    <property type="match status" value="1"/>
</dbReference>
<dbReference type="SFLD" id="SFLDG01150">
    <property type="entry name" value="Main.1:_Beta-like"/>
    <property type="match status" value="1"/>
</dbReference>
<feature type="domain" description="GST N-terminal" evidence="2">
    <location>
        <begin position="1"/>
        <end position="83"/>
    </location>
</feature>
<keyword evidence="5" id="KW-1185">Reference proteome</keyword>
<dbReference type="PROSITE" id="PS50405">
    <property type="entry name" value="GST_CTER"/>
    <property type="match status" value="1"/>
</dbReference>
<dbReference type="SUPFAM" id="SSF52833">
    <property type="entry name" value="Thioredoxin-like"/>
    <property type="match status" value="1"/>
</dbReference>
<dbReference type="PANTHER" id="PTHR44051">
    <property type="entry name" value="GLUTATHIONE S-TRANSFERASE-RELATED"/>
    <property type="match status" value="1"/>
</dbReference>
<sequence>MAKITVHHLQVSQSERIPWLLEELGVPYDLELYQRAPLLAPAAYKALHHSGAAPVIHDASNDLTLAESGACVEYLAHRHGAGRLFVAPATPGYADFLYWWHWSNGTFQPAVSRAMYVRRRGAAAAAADDSKMLAVSNEKLGRALKALDEQLGRNDYIAGSELTAADIMTVFSLTTMRYFSPYSLAEYPNILKYLERIGKRKAYRTAMAKSDPDMKPALGAESPKSLL</sequence>
<name>A0AAW0RXQ0_9HYPO</name>
<evidence type="ECO:0000313" key="4">
    <source>
        <dbReference type="EMBL" id="KAK8147128.1"/>
    </source>
</evidence>
<proteinExistence type="inferred from homology"/>
<gene>
    <name evidence="4" type="ORF">G3M48_002117</name>
</gene>